<gene>
    <name evidence="2" type="ORF">HaLaN_23657</name>
</gene>
<accession>A0A6A0A2F3</accession>
<feature type="non-terminal residue" evidence="2">
    <location>
        <position position="1"/>
    </location>
</feature>
<keyword evidence="3" id="KW-1185">Reference proteome</keyword>
<evidence type="ECO:0000256" key="1">
    <source>
        <dbReference type="SAM" id="MobiDB-lite"/>
    </source>
</evidence>
<comment type="caution">
    <text evidence="2">The sequence shown here is derived from an EMBL/GenBank/DDBJ whole genome shotgun (WGS) entry which is preliminary data.</text>
</comment>
<dbReference type="AlphaFoldDB" id="A0A6A0A2F3"/>
<feature type="non-terminal residue" evidence="2">
    <location>
        <position position="102"/>
    </location>
</feature>
<organism evidence="2 3">
    <name type="scientific">Haematococcus lacustris</name>
    <name type="common">Green alga</name>
    <name type="synonym">Haematococcus pluvialis</name>
    <dbReference type="NCBI Taxonomy" id="44745"/>
    <lineage>
        <taxon>Eukaryota</taxon>
        <taxon>Viridiplantae</taxon>
        <taxon>Chlorophyta</taxon>
        <taxon>core chlorophytes</taxon>
        <taxon>Chlorophyceae</taxon>
        <taxon>CS clade</taxon>
        <taxon>Chlamydomonadales</taxon>
        <taxon>Haematococcaceae</taxon>
        <taxon>Haematococcus</taxon>
    </lineage>
</organism>
<feature type="region of interest" description="Disordered" evidence="1">
    <location>
        <begin position="22"/>
        <end position="102"/>
    </location>
</feature>
<name>A0A6A0A2F3_HAELA</name>
<sequence>MPYDQGCNRALVYFHTTATARHTAHSVMAKKMRKGSDKKHKVSRSAQGKQRQERRDGWTTRRRQLTAPPYVSPHCRQGPRGRSVARLQEDQAQAPGAPPAAG</sequence>
<feature type="compositionally biased region" description="Basic and acidic residues" evidence="1">
    <location>
        <begin position="50"/>
        <end position="59"/>
    </location>
</feature>
<feature type="compositionally biased region" description="Basic residues" evidence="1">
    <location>
        <begin position="22"/>
        <end position="43"/>
    </location>
</feature>
<protein>
    <submittedName>
        <fullName evidence="2">Uncharacterized protein</fullName>
    </submittedName>
</protein>
<evidence type="ECO:0000313" key="3">
    <source>
        <dbReference type="Proteomes" id="UP000485058"/>
    </source>
</evidence>
<proteinExistence type="predicted"/>
<dbReference type="Proteomes" id="UP000485058">
    <property type="component" value="Unassembled WGS sequence"/>
</dbReference>
<evidence type="ECO:0000313" key="2">
    <source>
        <dbReference type="EMBL" id="GFH25658.1"/>
    </source>
</evidence>
<reference evidence="2 3" key="1">
    <citation type="submission" date="2020-02" db="EMBL/GenBank/DDBJ databases">
        <title>Draft genome sequence of Haematococcus lacustris strain NIES-144.</title>
        <authorList>
            <person name="Morimoto D."/>
            <person name="Nakagawa S."/>
            <person name="Yoshida T."/>
            <person name="Sawayama S."/>
        </authorList>
    </citation>
    <scope>NUCLEOTIDE SEQUENCE [LARGE SCALE GENOMIC DNA]</scope>
    <source>
        <strain evidence="2 3">NIES-144</strain>
    </source>
</reference>
<dbReference type="EMBL" id="BLLF01002879">
    <property type="protein sequence ID" value="GFH25658.1"/>
    <property type="molecule type" value="Genomic_DNA"/>
</dbReference>